<dbReference type="AlphaFoldDB" id="A0ABD2NBX6"/>
<organism evidence="1 2">
    <name type="scientific">Cryptolaemus montrouzieri</name>
    <dbReference type="NCBI Taxonomy" id="559131"/>
    <lineage>
        <taxon>Eukaryota</taxon>
        <taxon>Metazoa</taxon>
        <taxon>Ecdysozoa</taxon>
        <taxon>Arthropoda</taxon>
        <taxon>Hexapoda</taxon>
        <taxon>Insecta</taxon>
        <taxon>Pterygota</taxon>
        <taxon>Neoptera</taxon>
        <taxon>Endopterygota</taxon>
        <taxon>Coleoptera</taxon>
        <taxon>Polyphaga</taxon>
        <taxon>Cucujiformia</taxon>
        <taxon>Coccinelloidea</taxon>
        <taxon>Coccinellidae</taxon>
        <taxon>Scymninae</taxon>
        <taxon>Scymnini</taxon>
        <taxon>Cryptolaemus</taxon>
    </lineage>
</organism>
<keyword evidence="2" id="KW-1185">Reference proteome</keyword>
<evidence type="ECO:0000313" key="2">
    <source>
        <dbReference type="Proteomes" id="UP001516400"/>
    </source>
</evidence>
<accession>A0ABD2NBX6</accession>
<name>A0ABD2NBX6_9CUCU</name>
<proteinExistence type="predicted"/>
<reference evidence="1 2" key="1">
    <citation type="journal article" date="2021" name="BMC Biol.">
        <title>Horizontally acquired antibacterial genes associated with adaptive radiation of ladybird beetles.</title>
        <authorList>
            <person name="Li H.S."/>
            <person name="Tang X.F."/>
            <person name="Huang Y.H."/>
            <person name="Xu Z.Y."/>
            <person name="Chen M.L."/>
            <person name="Du X.Y."/>
            <person name="Qiu B.Y."/>
            <person name="Chen P.T."/>
            <person name="Zhang W."/>
            <person name="Slipinski A."/>
            <person name="Escalona H.E."/>
            <person name="Waterhouse R.M."/>
            <person name="Zwick A."/>
            <person name="Pang H."/>
        </authorList>
    </citation>
    <scope>NUCLEOTIDE SEQUENCE [LARGE SCALE GENOMIC DNA]</scope>
    <source>
        <strain evidence="1">SYSU2018</strain>
    </source>
</reference>
<comment type="caution">
    <text evidence="1">The sequence shown here is derived from an EMBL/GenBank/DDBJ whole genome shotgun (WGS) entry which is preliminary data.</text>
</comment>
<dbReference type="EMBL" id="JABFTP020000083">
    <property type="protein sequence ID" value="KAL3275696.1"/>
    <property type="molecule type" value="Genomic_DNA"/>
</dbReference>
<dbReference type="Proteomes" id="UP001516400">
    <property type="component" value="Unassembled WGS sequence"/>
</dbReference>
<sequence length="123" mass="14531">MNSAILSLFDVHAPCTTVTVRGARLPYTTYNIIQISNVKNDANKRYLKSKSAGHLDFYRRIRNYLVQAIHREKKPYINQQVNLNKNPNSQWKTLRKLNIHKNKNDNQIIPEHCFGRGFEWFFP</sequence>
<evidence type="ECO:0000313" key="1">
    <source>
        <dbReference type="EMBL" id="KAL3275696.1"/>
    </source>
</evidence>
<protein>
    <submittedName>
        <fullName evidence="1">Uncharacterized protein</fullName>
    </submittedName>
</protein>
<gene>
    <name evidence="1" type="ORF">HHI36_020446</name>
</gene>